<feature type="domain" description="HTH cro/C1-type" evidence="1">
    <location>
        <begin position="17"/>
        <end position="80"/>
    </location>
</feature>
<dbReference type="STRING" id="995062.SAMN04489718_2102"/>
<dbReference type="RefSeq" id="WP_245695749.1">
    <property type="nucleotide sequence ID" value="NZ_FNKO01000002.1"/>
</dbReference>
<dbReference type="InterPro" id="IPR001387">
    <property type="entry name" value="Cro/C1-type_HTH"/>
</dbReference>
<dbReference type="SUPFAM" id="SSF47413">
    <property type="entry name" value="lambda repressor-like DNA-binding domains"/>
    <property type="match status" value="1"/>
</dbReference>
<dbReference type="Pfam" id="PF19054">
    <property type="entry name" value="DUF5753"/>
    <property type="match status" value="1"/>
</dbReference>
<name>A0A1H1DJP5_9ACTN</name>
<dbReference type="EMBL" id="FNKO01000002">
    <property type="protein sequence ID" value="SDQ76418.1"/>
    <property type="molecule type" value="Genomic_DNA"/>
</dbReference>
<accession>A0A1H1DJP5</accession>
<evidence type="ECO:0000259" key="1">
    <source>
        <dbReference type="PROSITE" id="PS50943"/>
    </source>
</evidence>
<gene>
    <name evidence="2" type="ORF">SAMN04489718_2102</name>
</gene>
<proteinExistence type="predicted"/>
<evidence type="ECO:0000313" key="3">
    <source>
        <dbReference type="Proteomes" id="UP000199301"/>
    </source>
</evidence>
<organism evidence="2 3">
    <name type="scientific">Actinopolyspora saharensis</name>
    <dbReference type="NCBI Taxonomy" id="995062"/>
    <lineage>
        <taxon>Bacteria</taxon>
        <taxon>Bacillati</taxon>
        <taxon>Actinomycetota</taxon>
        <taxon>Actinomycetes</taxon>
        <taxon>Actinopolysporales</taxon>
        <taxon>Actinopolysporaceae</taxon>
        <taxon>Actinopolyspora</taxon>
    </lineage>
</organism>
<dbReference type="PROSITE" id="PS50943">
    <property type="entry name" value="HTH_CROC1"/>
    <property type="match status" value="1"/>
</dbReference>
<dbReference type="Pfam" id="PF13560">
    <property type="entry name" value="HTH_31"/>
    <property type="match status" value="1"/>
</dbReference>
<dbReference type="InterPro" id="IPR010982">
    <property type="entry name" value="Lambda_DNA-bd_dom_sf"/>
</dbReference>
<dbReference type="InterPro" id="IPR043917">
    <property type="entry name" value="DUF5753"/>
</dbReference>
<dbReference type="AlphaFoldDB" id="A0A1H1DJP5"/>
<keyword evidence="3" id="KW-1185">Reference proteome</keyword>
<dbReference type="Gene3D" id="1.10.260.40">
    <property type="entry name" value="lambda repressor-like DNA-binding domains"/>
    <property type="match status" value="1"/>
</dbReference>
<protein>
    <submittedName>
        <fullName evidence="2">Helix-turn-helix domain-containing protein</fullName>
    </submittedName>
</protein>
<dbReference type="GO" id="GO:0003677">
    <property type="term" value="F:DNA binding"/>
    <property type="evidence" value="ECO:0007669"/>
    <property type="project" value="InterPro"/>
</dbReference>
<dbReference type="CDD" id="cd00093">
    <property type="entry name" value="HTH_XRE"/>
    <property type="match status" value="1"/>
</dbReference>
<reference evidence="3" key="1">
    <citation type="submission" date="2016-10" db="EMBL/GenBank/DDBJ databases">
        <authorList>
            <person name="Varghese N."/>
            <person name="Submissions S."/>
        </authorList>
    </citation>
    <scope>NUCLEOTIDE SEQUENCE [LARGE SCALE GENOMIC DNA]</scope>
    <source>
        <strain evidence="3">DSM 45459</strain>
    </source>
</reference>
<evidence type="ECO:0000313" key="2">
    <source>
        <dbReference type="EMBL" id="SDQ76418.1"/>
    </source>
</evidence>
<sequence>MSDGMSVVRRWQLAAALKALREDVGIRQEQAVELLRKGPGRWSRPKLSRIENREHTLKPREVEQLLDAYGVIDASVRDELVQLANESAEQGWWVSFNSELPEDLRPLLSIESGLVAMRDFQNQLIHGLLQTNDYARALINAINPGMFTPEEVERRIAARMTRQQVVHGEDPPHLHFIMDQGILERPLGGPRIMRDQLCRLLELTEHPNITIQVLAKSSHAGPGLEGPFSILTLPEPVPDIGYTEGPAGSVYIEEREHVRTCTLRFGVLTELALSPAESVAEIDRAMRAY</sequence>
<dbReference type="Proteomes" id="UP000199301">
    <property type="component" value="Unassembled WGS sequence"/>
</dbReference>